<sequence length="67" mass="7575">MARLNQSGPILCRGYILPMRSHPVSLEAKLSPRYLRNRLCKRRSFRVIPNTLITPCSTRGSGGHNLL</sequence>
<protein>
    <submittedName>
        <fullName evidence="1">Uncharacterized protein</fullName>
    </submittedName>
</protein>
<dbReference type="HOGENOM" id="CLU_2813234_0_0_1"/>
<accession>K5X0F1</accession>
<evidence type="ECO:0000313" key="1">
    <source>
        <dbReference type="EMBL" id="EKM56242.1"/>
    </source>
</evidence>
<dbReference type="KEGG" id="pco:PHACADRAFT_253259"/>
<evidence type="ECO:0000313" key="2">
    <source>
        <dbReference type="Proteomes" id="UP000008370"/>
    </source>
</evidence>
<dbReference type="AlphaFoldDB" id="K5X0F1"/>
<proteinExistence type="predicted"/>
<dbReference type="RefSeq" id="XP_007394097.1">
    <property type="nucleotide sequence ID" value="XM_007394035.1"/>
</dbReference>
<dbReference type="Proteomes" id="UP000008370">
    <property type="component" value="Unassembled WGS sequence"/>
</dbReference>
<dbReference type="GeneID" id="18915720"/>
<keyword evidence="2" id="KW-1185">Reference proteome</keyword>
<dbReference type="InParanoid" id="K5X0F1"/>
<reference evidence="1 2" key="1">
    <citation type="journal article" date="2012" name="BMC Genomics">
        <title>Comparative genomics of the white-rot fungi, Phanerochaete carnosa and P. chrysosporium, to elucidate the genetic basis of the distinct wood types they colonize.</title>
        <authorList>
            <person name="Suzuki H."/>
            <person name="MacDonald J."/>
            <person name="Syed K."/>
            <person name="Salamov A."/>
            <person name="Hori C."/>
            <person name="Aerts A."/>
            <person name="Henrissat B."/>
            <person name="Wiebenga A."/>
            <person name="vanKuyk P.A."/>
            <person name="Barry K."/>
            <person name="Lindquist E."/>
            <person name="LaButti K."/>
            <person name="Lapidus A."/>
            <person name="Lucas S."/>
            <person name="Coutinho P."/>
            <person name="Gong Y."/>
            <person name="Samejima M."/>
            <person name="Mahadevan R."/>
            <person name="Abou-Zaid M."/>
            <person name="de Vries R.P."/>
            <person name="Igarashi K."/>
            <person name="Yadav J.S."/>
            <person name="Grigoriev I.V."/>
            <person name="Master E.R."/>
        </authorList>
    </citation>
    <scope>NUCLEOTIDE SEQUENCE [LARGE SCALE GENOMIC DNA]</scope>
    <source>
        <strain evidence="1 2">HHB-10118-sp</strain>
    </source>
</reference>
<dbReference type="EMBL" id="JH930471">
    <property type="protein sequence ID" value="EKM56242.1"/>
    <property type="molecule type" value="Genomic_DNA"/>
</dbReference>
<gene>
    <name evidence="1" type="ORF">PHACADRAFT_253259</name>
</gene>
<name>K5X0F1_PHACS</name>
<organism evidence="1 2">
    <name type="scientific">Phanerochaete carnosa (strain HHB-10118-sp)</name>
    <name type="common">White-rot fungus</name>
    <name type="synonym">Peniophora carnosa</name>
    <dbReference type="NCBI Taxonomy" id="650164"/>
    <lineage>
        <taxon>Eukaryota</taxon>
        <taxon>Fungi</taxon>
        <taxon>Dikarya</taxon>
        <taxon>Basidiomycota</taxon>
        <taxon>Agaricomycotina</taxon>
        <taxon>Agaricomycetes</taxon>
        <taxon>Polyporales</taxon>
        <taxon>Phanerochaetaceae</taxon>
        <taxon>Phanerochaete</taxon>
    </lineage>
</organism>